<dbReference type="AGR" id="WB:WBGene00006273"/>
<dbReference type="GeneID" id="189316"/>
<keyword evidence="6" id="KW-0552">Olfaction</keyword>
<feature type="transmembrane region" description="Helical" evidence="19">
    <location>
        <begin position="83"/>
        <end position="108"/>
    </location>
</feature>
<sequence length="344" mass="39069">MLTKIIFKRVFAIFGVVNNFLLIIFIIFKSPKQFGNYKCLMAYISIFEIFYSILDFLTVPTIYSHNSAFLVIIEKDSAIFPDSLLQVANISFCSLFGMSMAIFAIHFVYRLLVMIGPKYLYHYHLQKVLGLIGCTIIVGCGWTVVMHISFGPTKYSDSLISLEYLEPRNLTLSDVDYVGAHFHHTDSYGNQFINWNSMIALVMMTIAIMLSFTTVILCGLKIYKDAQENLSLRSSTDNNIQSQIFWALVLQTIIPVVLMHFPAGIGYLFSMLNRSTEILGEIPAITIFMYPALDPLPSFFIIRSYREAILELLGCKKSEMSVIPTEMSLQVIRTPAGKTPEENR</sequence>
<keyword evidence="8" id="KW-0969">Cilium</keyword>
<keyword evidence="21" id="KW-1185">Reference proteome</keyword>
<reference evidence="20 21" key="1">
    <citation type="journal article" date="1998" name="Science">
        <title>Genome sequence of the nematode C. elegans: a platform for investigating biology.</title>
        <authorList>
            <consortium name="The C. elegans sequencing consortium"/>
            <person name="Sulson J.E."/>
            <person name="Waterston R."/>
        </authorList>
    </citation>
    <scope>NUCLEOTIDE SEQUENCE [LARGE SCALE GENOMIC DNA]</scope>
    <source>
        <strain evidence="20 21">Bristol N2</strain>
    </source>
</reference>
<evidence type="ECO:0000313" key="21">
    <source>
        <dbReference type="Proteomes" id="UP000001940"/>
    </source>
</evidence>
<evidence type="ECO:0000256" key="15">
    <source>
        <dbReference type="ARBA" id="ARBA00064300"/>
    </source>
</evidence>
<dbReference type="InterPro" id="IPR019428">
    <property type="entry name" value="7TM_GPCR_serpentine_rcpt_Str"/>
</dbReference>
<organism evidence="20 21">
    <name type="scientific">Caenorhabditis elegans</name>
    <dbReference type="NCBI Taxonomy" id="6239"/>
    <lineage>
        <taxon>Eukaryota</taxon>
        <taxon>Metazoa</taxon>
        <taxon>Ecdysozoa</taxon>
        <taxon>Nematoda</taxon>
        <taxon>Chromadorea</taxon>
        <taxon>Rhabditida</taxon>
        <taxon>Rhabditina</taxon>
        <taxon>Rhabditomorpha</taxon>
        <taxon>Rhabditoidea</taxon>
        <taxon>Rhabditidae</taxon>
        <taxon>Peloderinae</taxon>
        <taxon>Caenorhabditis</taxon>
    </lineage>
</organism>
<dbReference type="KEGG" id="cel:CELE_W09D6.3"/>
<feature type="transmembrane region" description="Helical" evidence="19">
    <location>
        <begin position="6"/>
        <end position="28"/>
    </location>
</feature>
<gene>
    <name evidence="20 22" type="primary">str-246</name>
    <name evidence="20" type="ORF">CELE_W09D6.3</name>
    <name evidence="22" type="ORF">W09D6.3</name>
</gene>
<keyword evidence="2" id="KW-1003">Cell membrane</keyword>
<dbReference type="UCSC" id="W09D6.3">
    <property type="organism name" value="c. elegans"/>
</dbReference>
<dbReference type="AlphaFoldDB" id="Q9XUJ3"/>
<dbReference type="GO" id="GO:0007186">
    <property type="term" value="P:G protein-coupled receptor signaling pathway"/>
    <property type="evidence" value="ECO:0000318"/>
    <property type="project" value="GO_Central"/>
</dbReference>
<evidence type="ECO:0000313" key="20">
    <source>
        <dbReference type="EMBL" id="CAB04945.2"/>
    </source>
</evidence>
<dbReference type="Proteomes" id="UP000001940">
    <property type="component" value="Chromosome III"/>
</dbReference>
<evidence type="ECO:0000256" key="8">
    <source>
        <dbReference type="ARBA" id="ARBA00023069"/>
    </source>
</evidence>
<evidence type="ECO:0000256" key="10">
    <source>
        <dbReference type="ARBA" id="ARBA00023170"/>
    </source>
</evidence>
<dbReference type="SMR" id="Q9XUJ3"/>
<dbReference type="GO" id="GO:0005886">
    <property type="term" value="C:plasma membrane"/>
    <property type="evidence" value="ECO:0000318"/>
    <property type="project" value="GO_Central"/>
</dbReference>
<dbReference type="WormBase" id="W09D6.3">
    <property type="protein sequence ID" value="CE43271"/>
    <property type="gene ID" value="WBGene00006273"/>
    <property type="gene designation" value="str-246"/>
</dbReference>
<evidence type="ECO:0000256" key="11">
    <source>
        <dbReference type="ARBA" id="ARBA00023180"/>
    </source>
</evidence>
<dbReference type="eggNOG" id="ENOG502T3FA">
    <property type="taxonomic scope" value="Eukaryota"/>
</dbReference>
<dbReference type="PaxDb" id="6239-W09D6.3"/>
<dbReference type="GO" id="GO:0038022">
    <property type="term" value="F:G protein-coupled olfactory receptor activity"/>
    <property type="evidence" value="ECO:0000318"/>
    <property type="project" value="GO_Central"/>
</dbReference>
<evidence type="ECO:0000256" key="19">
    <source>
        <dbReference type="SAM" id="Phobius"/>
    </source>
</evidence>
<feature type="transmembrane region" description="Helical" evidence="19">
    <location>
        <begin position="244"/>
        <end position="270"/>
    </location>
</feature>
<evidence type="ECO:0000256" key="4">
    <source>
        <dbReference type="ARBA" id="ARBA00022606"/>
    </source>
</evidence>
<evidence type="ECO:0000256" key="3">
    <source>
        <dbReference type="ARBA" id="ARBA00022500"/>
    </source>
</evidence>
<name>Q9XUJ3_CAEEL</name>
<dbReference type="OMA" id="VANISFC"/>
<evidence type="ECO:0000256" key="16">
    <source>
        <dbReference type="ARBA" id="ARBA00067967"/>
    </source>
</evidence>
<feature type="transmembrane region" description="Helical" evidence="19">
    <location>
        <begin position="128"/>
        <end position="150"/>
    </location>
</feature>
<evidence type="ECO:0000256" key="7">
    <source>
        <dbReference type="ARBA" id="ARBA00022989"/>
    </source>
</evidence>
<keyword evidence="4" id="KW-0716">Sensory transduction</keyword>
<dbReference type="EMBL" id="BX284603">
    <property type="protein sequence ID" value="CAB04945.2"/>
    <property type="molecule type" value="Genomic_DNA"/>
</dbReference>
<evidence type="ECO:0000256" key="5">
    <source>
        <dbReference type="ARBA" id="ARBA00022692"/>
    </source>
</evidence>
<dbReference type="Pfam" id="PF10326">
    <property type="entry name" value="7TM_GPCR_Str"/>
    <property type="match status" value="1"/>
</dbReference>
<evidence type="ECO:0000256" key="6">
    <source>
        <dbReference type="ARBA" id="ARBA00022725"/>
    </source>
</evidence>
<dbReference type="GO" id="GO:0006935">
    <property type="term" value="P:chemotaxis"/>
    <property type="evidence" value="ECO:0007669"/>
    <property type="project" value="UniProtKB-KW"/>
</dbReference>
<evidence type="ECO:0000256" key="13">
    <source>
        <dbReference type="ARBA" id="ARBA00054965"/>
    </source>
</evidence>
<evidence type="ECO:0000256" key="12">
    <source>
        <dbReference type="ARBA" id="ARBA00023273"/>
    </source>
</evidence>
<evidence type="ECO:0000256" key="2">
    <source>
        <dbReference type="ARBA" id="ARBA00022475"/>
    </source>
</evidence>
<proteinExistence type="inferred from homology"/>
<evidence type="ECO:0000313" key="22">
    <source>
        <dbReference type="WormBase" id="W09D6.3"/>
    </source>
</evidence>
<comment type="function">
    <text evidence="13">An odorant receptor which affects chemotaxis to the volatile odorant diacetyl. Specifies AWA neuronal cell fate via the odr-7 pathway.</text>
</comment>
<dbReference type="CTD" id="189316"/>
<keyword evidence="10 20" id="KW-0675">Receptor</keyword>
<dbReference type="PANTHER" id="PTHR22943">
    <property type="entry name" value="7-TRANSMEMBRANE DOMAIN RECEPTOR C.ELEGANS"/>
    <property type="match status" value="1"/>
</dbReference>
<evidence type="ECO:0000256" key="17">
    <source>
        <dbReference type="ARBA" id="ARBA00078653"/>
    </source>
</evidence>
<keyword evidence="5 19" id="KW-0812">Transmembrane</keyword>
<dbReference type="SUPFAM" id="SSF81321">
    <property type="entry name" value="Family A G protein-coupled receptor-like"/>
    <property type="match status" value="1"/>
</dbReference>
<evidence type="ECO:0000256" key="14">
    <source>
        <dbReference type="ARBA" id="ARBA00061678"/>
    </source>
</evidence>
<dbReference type="HOGENOM" id="CLU_036335_2_0_1"/>
<comment type="subunit">
    <text evidence="15">Interacts with odr-4.</text>
</comment>
<keyword evidence="12" id="KW-0966">Cell projection</keyword>
<keyword evidence="7 19" id="KW-1133">Transmembrane helix</keyword>
<keyword evidence="9 19" id="KW-0472">Membrane</keyword>
<dbReference type="PANTHER" id="PTHR22943:SF24">
    <property type="entry name" value="SEVEN TM RECEPTOR"/>
    <property type="match status" value="1"/>
</dbReference>
<feature type="transmembrane region" description="Helical" evidence="19">
    <location>
        <begin position="40"/>
        <end position="63"/>
    </location>
</feature>
<evidence type="ECO:0000256" key="18">
    <source>
        <dbReference type="ARBA" id="ARBA00082489"/>
    </source>
</evidence>
<dbReference type="Gene3D" id="1.20.1070.10">
    <property type="entry name" value="Rhodopsin 7-helix transmembrane proteins"/>
    <property type="match status" value="1"/>
</dbReference>
<dbReference type="GO" id="GO:0042048">
    <property type="term" value="P:olfactory behavior"/>
    <property type="evidence" value="ECO:0000318"/>
    <property type="project" value="GO_Central"/>
</dbReference>
<dbReference type="RefSeq" id="NP_499426.2">
    <property type="nucleotide sequence ID" value="NM_067025.2"/>
</dbReference>
<evidence type="ECO:0000256" key="1">
    <source>
        <dbReference type="ARBA" id="ARBA00004272"/>
    </source>
</evidence>
<dbReference type="OrthoDB" id="5824108at2759"/>
<dbReference type="PhylomeDB" id="Q9XUJ3"/>
<comment type="subcellular location">
    <subcellularLocation>
        <location evidence="1">Cell projection</location>
        <location evidence="1">Cilium membrane</location>
        <topology evidence="1">Multi-pass membrane protein</topology>
    </subcellularLocation>
</comment>
<feature type="transmembrane region" description="Helical" evidence="19">
    <location>
        <begin position="198"/>
        <end position="223"/>
    </location>
</feature>
<dbReference type="InParanoid" id="Q9XUJ3"/>
<dbReference type="FunFam" id="1.20.1070.10:FF:000128">
    <property type="entry name" value="Seven TM Receptor"/>
    <property type="match status" value="1"/>
</dbReference>
<comment type="similarity">
    <text evidence="14">Belongs to the nematode receptor-like protein str family.</text>
</comment>
<dbReference type="STRING" id="6239.W09D6.3.1"/>
<dbReference type="FunCoup" id="Q9XUJ3">
    <property type="interactions" value="5"/>
</dbReference>
<accession>Q9XUJ3</accession>
<dbReference type="GO" id="GO:0060170">
    <property type="term" value="C:ciliary membrane"/>
    <property type="evidence" value="ECO:0007669"/>
    <property type="project" value="UniProtKB-SubCell"/>
</dbReference>
<keyword evidence="3" id="KW-0145">Chemotaxis</keyword>
<keyword evidence="11" id="KW-0325">Glycoprotein</keyword>
<protein>
    <recommendedName>
        <fullName evidence="16">Serpentine receptor class r-10</fullName>
    </recommendedName>
    <alternativeName>
        <fullName evidence="17">Odorant response abnormal protein 10</fullName>
    </alternativeName>
    <alternativeName>
        <fullName evidence="18">Olfactory receptor 10</fullName>
    </alternativeName>
</protein>
<evidence type="ECO:0000256" key="9">
    <source>
        <dbReference type="ARBA" id="ARBA00023136"/>
    </source>
</evidence>